<feature type="chain" id="PRO_5016348205" evidence="5">
    <location>
        <begin position="34"/>
        <end position="459"/>
    </location>
</feature>
<dbReference type="Proteomes" id="UP000269883">
    <property type="component" value="Chromosome"/>
</dbReference>
<feature type="domain" description="SH3b2-type SH3" evidence="9">
    <location>
        <begin position="216"/>
        <end position="260"/>
    </location>
</feature>
<dbReference type="InterPro" id="IPR039439">
    <property type="entry name" value="SH3b1_dom"/>
</dbReference>
<dbReference type="Pfam" id="PF12913">
    <property type="entry name" value="SH3_6"/>
    <property type="match status" value="1"/>
</dbReference>
<keyword evidence="11" id="KW-1185">Reference proteome</keyword>
<feature type="signal peptide" evidence="5">
    <location>
        <begin position="1"/>
        <end position="33"/>
    </location>
</feature>
<dbReference type="EMBL" id="AP017378">
    <property type="protein sequence ID" value="BBD08989.1"/>
    <property type="molecule type" value="Genomic_DNA"/>
</dbReference>
<dbReference type="RefSeq" id="WP_126379583.1">
    <property type="nucleotide sequence ID" value="NZ_AP017378.1"/>
</dbReference>
<evidence type="ECO:0000259" key="6">
    <source>
        <dbReference type="Pfam" id="PF00877"/>
    </source>
</evidence>
<feature type="domain" description="NlpC/P60" evidence="6">
    <location>
        <begin position="311"/>
        <end position="391"/>
    </location>
</feature>
<dbReference type="Pfam" id="PF12914">
    <property type="entry name" value="SH3_7"/>
    <property type="match status" value="1"/>
</dbReference>
<dbReference type="SUPFAM" id="SSF54001">
    <property type="entry name" value="Cysteine proteinases"/>
    <property type="match status" value="1"/>
</dbReference>
<keyword evidence="3" id="KW-0378">Hydrolase</keyword>
<evidence type="ECO:0000259" key="8">
    <source>
        <dbReference type="Pfam" id="PF12913"/>
    </source>
</evidence>
<evidence type="ECO:0000259" key="7">
    <source>
        <dbReference type="Pfam" id="PF12912"/>
    </source>
</evidence>
<dbReference type="InterPro" id="IPR026864">
    <property type="entry name" value="SH3b2-type_SH3"/>
</dbReference>
<evidence type="ECO:0000256" key="1">
    <source>
        <dbReference type="ARBA" id="ARBA00007074"/>
    </source>
</evidence>
<comment type="similarity">
    <text evidence="1">Belongs to the peptidase C40 family.</text>
</comment>
<keyword evidence="5" id="KW-0732">Signal</keyword>
<keyword evidence="4" id="KW-0788">Thiol protease</keyword>
<dbReference type="Gene3D" id="3.90.1720.10">
    <property type="entry name" value="endopeptidase domain like (from Nostoc punctiforme)"/>
    <property type="match status" value="1"/>
</dbReference>
<dbReference type="KEGG" id="dfl:DFE_2263"/>
<protein>
    <submittedName>
        <fullName evidence="10">NLP/P60 protein</fullName>
    </submittedName>
</protein>
<dbReference type="Pfam" id="PF00877">
    <property type="entry name" value="NLPC_P60"/>
    <property type="match status" value="1"/>
</dbReference>
<evidence type="ECO:0000313" key="10">
    <source>
        <dbReference type="EMBL" id="BBD08989.1"/>
    </source>
</evidence>
<dbReference type="InterPro" id="IPR025606">
    <property type="entry name" value="NLPC/P60_N_dom"/>
</dbReference>
<feature type="domain" description="NLPC/P60 N-terminal" evidence="7">
    <location>
        <begin position="21"/>
        <end position="128"/>
    </location>
</feature>
<evidence type="ECO:0000256" key="5">
    <source>
        <dbReference type="SAM" id="SignalP"/>
    </source>
</evidence>
<evidence type="ECO:0000256" key="4">
    <source>
        <dbReference type="ARBA" id="ARBA00022807"/>
    </source>
</evidence>
<dbReference type="AlphaFoldDB" id="A0A2Z6B0E8"/>
<dbReference type="PIRSF" id="PIRSF019015">
    <property type="entry name" value="P60_peptidase_YkfC"/>
    <property type="match status" value="1"/>
</dbReference>
<dbReference type="GO" id="GO:0008234">
    <property type="term" value="F:cysteine-type peptidase activity"/>
    <property type="evidence" value="ECO:0007669"/>
    <property type="project" value="UniProtKB-KW"/>
</dbReference>
<evidence type="ECO:0000313" key="11">
    <source>
        <dbReference type="Proteomes" id="UP000269883"/>
    </source>
</evidence>
<dbReference type="Pfam" id="PF12912">
    <property type="entry name" value="N_NLPC_P60"/>
    <property type="match status" value="1"/>
</dbReference>
<reference evidence="10 11" key="1">
    <citation type="journal article" date="2018" name="Sci. Adv.">
        <title>Multi-heme cytochromes provide a pathway for survival in energy-limited environments.</title>
        <authorList>
            <person name="Deng X."/>
            <person name="Dohmae N."/>
            <person name="Nealson K.H."/>
            <person name="Hashimoto K."/>
            <person name="Okamoto A."/>
        </authorList>
    </citation>
    <scope>NUCLEOTIDE SEQUENCE [LARGE SCALE GENOMIC DNA]</scope>
    <source>
        <strain evidence="10 11">IS5</strain>
    </source>
</reference>
<feature type="domain" description="SH3b1" evidence="8">
    <location>
        <begin position="156"/>
        <end position="208"/>
    </location>
</feature>
<evidence type="ECO:0000256" key="2">
    <source>
        <dbReference type="ARBA" id="ARBA00022670"/>
    </source>
</evidence>
<sequence>MSYPNTLPCWRRVTSAGMTVALLCLLLVGCATGPTPQGPIRDLIQLPQSPAAYLDPMTADVPMISPDEAQVLARQFVEDYFSPWHRSWPANDAEKVFKGLHNYDSARMFGENRQLRSPAWLEGLRRQSMEGDYPNARLRALTVVNTSMRVLPTMEPAFQDFNQAGEGYPFDYLQNTAVWAQTPLFVSHFSDDGAWALCESRFAYGWIPMRDIAMVDDEFAESFEQLDLMTFTSDRVPLYDDFGLFRFRGRVGMLLPFIAREDGVFQALIAVRDSLGRAVLASTSVPQCDGAEFPLEATAFNLALLGRDLMGQPYGWGGMYGHRDCSATLMDMFAALGIGLPRNSSQQARAGHFISLDGLDDQAKVKRILDMAQPWQTLLWKPGHIMLYIGQYEGRPVALHTTWGVKTKVGDREGRHFIGATVITTLAPGSELNELDRPDGILLHKIKGMTFLPGQTMED</sequence>
<dbReference type="InterPro" id="IPR038765">
    <property type="entry name" value="Papain-like_cys_pep_sf"/>
</dbReference>
<gene>
    <name evidence="10" type="ORF">DFE_2263</name>
</gene>
<evidence type="ECO:0000259" key="9">
    <source>
        <dbReference type="Pfam" id="PF12914"/>
    </source>
</evidence>
<proteinExistence type="inferred from homology"/>
<dbReference type="GO" id="GO:0006508">
    <property type="term" value="P:proteolysis"/>
    <property type="evidence" value="ECO:0007669"/>
    <property type="project" value="UniProtKB-KW"/>
</dbReference>
<evidence type="ECO:0000256" key="3">
    <source>
        <dbReference type="ARBA" id="ARBA00022801"/>
    </source>
</evidence>
<accession>A0A2Z6B0E8</accession>
<name>A0A2Z6B0E8_9BACT</name>
<dbReference type="InterPro" id="IPR027017">
    <property type="entry name" value="P60_peptidase_YkfC"/>
</dbReference>
<organism evidence="10 11">
    <name type="scientific">Desulfovibrio ferrophilus</name>
    <dbReference type="NCBI Taxonomy" id="241368"/>
    <lineage>
        <taxon>Bacteria</taxon>
        <taxon>Pseudomonadati</taxon>
        <taxon>Thermodesulfobacteriota</taxon>
        <taxon>Desulfovibrionia</taxon>
        <taxon>Desulfovibrionales</taxon>
        <taxon>Desulfovibrionaceae</taxon>
        <taxon>Desulfovibrio</taxon>
    </lineage>
</organism>
<dbReference type="OrthoDB" id="9799970at2"/>
<keyword evidence="2" id="KW-0645">Protease</keyword>
<dbReference type="InterPro" id="IPR000064">
    <property type="entry name" value="NLP_P60_dom"/>
</dbReference>